<dbReference type="Gene3D" id="3.30.200.20">
    <property type="entry name" value="Phosphorylase Kinase, domain 1"/>
    <property type="match status" value="1"/>
</dbReference>
<feature type="region of interest" description="Disordered" evidence="6">
    <location>
        <begin position="207"/>
        <end position="226"/>
    </location>
</feature>
<keyword evidence="4" id="KW-0418">Kinase</keyword>
<dbReference type="GO" id="GO:0004674">
    <property type="term" value="F:protein serine/threonine kinase activity"/>
    <property type="evidence" value="ECO:0007669"/>
    <property type="project" value="UniProtKB-KW"/>
</dbReference>
<evidence type="ECO:0000256" key="2">
    <source>
        <dbReference type="ARBA" id="ARBA00022679"/>
    </source>
</evidence>
<keyword evidence="1" id="KW-0723">Serine/threonine-protein kinase</keyword>
<evidence type="ECO:0000313" key="9">
    <source>
        <dbReference type="Proteomes" id="UP000785679"/>
    </source>
</evidence>
<evidence type="ECO:0000256" key="6">
    <source>
        <dbReference type="SAM" id="MobiDB-lite"/>
    </source>
</evidence>
<keyword evidence="2" id="KW-0808">Transferase</keyword>
<dbReference type="PANTHER" id="PTHR43895">
    <property type="entry name" value="CALCIUM/CALMODULIN-DEPENDENT PROTEIN KINASE KINASE-RELATED"/>
    <property type="match status" value="1"/>
</dbReference>
<keyword evidence="9" id="KW-1185">Reference proteome</keyword>
<dbReference type="PROSITE" id="PS00108">
    <property type="entry name" value="PROTEIN_KINASE_ST"/>
    <property type="match status" value="1"/>
</dbReference>
<keyword evidence="3" id="KW-0547">Nucleotide-binding</keyword>
<feature type="region of interest" description="Disordered" evidence="6">
    <location>
        <begin position="658"/>
        <end position="684"/>
    </location>
</feature>
<dbReference type="Proteomes" id="UP000785679">
    <property type="component" value="Unassembled WGS sequence"/>
</dbReference>
<dbReference type="CDD" id="cd14008">
    <property type="entry name" value="STKc_LKB1_CaMKK"/>
    <property type="match status" value="1"/>
</dbReference>
<dbReference type="SMART" id="SM00220">
    <property type="entry name" value="S_TKc"/>
    <property type="match status" value="1"/>
</dbReference>
<dbReference type="OrthoDB" id="68483at2759"/>
<dbReference type="PANTHER" id="PTHR43895:SF150">
    <property type="entry name" value="SERINE_THREONINE-PROTEIN KINASE STK11"/>
    <property type="match status" value="1"/>
</dbReference>
<gene>
    <name evidence="8" type="ORF">FGO68_gene1945</name>
</gene>
<sequence length="684" mass="77152">MSEKRSKSYQRRIEIDRQYLKKALVSKNEEDQLIINKQDNKSTVNPVMLIKESLLQQSPSTEPAAAGHSSGPPHLPIHEMSSADMATNRNLASHKLEYDEIAAQQIVPDLFAHRSHSMYVTTNMSASAQRPTVTTHQLNKTKATNGDCIINEKYRVLKRLGQGSQAKVNLATKLVAKCDIDMATFVPEYYAIKIYIKPYLRKQRSFARSSTSSQNTSSQGSESTRRRNGFFKNFTTALDDVYKEIEIMKRLDHPHIVKLYEIIDNPSLEKLYLVMPVADYGESIEWDPSFNPQNIKPKQQQVASLEFDDFEQNCCPSGNPEPIQEHSKQYLFHPNHRLQARNINKKKKGRIEDAIFYDEEQIRKMARCLIDALDYLHNTVNIVHRDIKPSNVLLDEGGAPLLVDFGKAVALSGTDLSISDFTTSIEGTYMFLPPECCSMVETVTKPYSMKKADVWALGMTLYVITFNRFPYDFNCMTNGHCTTELDIMEAIANVNVQFPESDRRISPELKALLSMMLEKEPSRRLDISEIKSLSRFINEPAPVKTQVVLSSSSQAFFGCIGSSSPQSIKQNAATSSSSLLSQESLDGAISLNRSSSPDSFEQVKPSSAFALKYGYGGCQDQRAQMKGEYAMQHSFFNLRLSPCEDGDSPKVESMEFMEEMAQETPQKHGESESQGLQEDQQMTE</sequence>
<accession>A0A8J8T5R9</accession>
<dbReference type="GO" id="GO:0007165">
    <property type="term" value="P:signal transduction"/>
    <property type="evidence" value="ECO:0007669"/>
    <property type="project" value="TreeGrafter"/>
</dbReference>
<dbReference type="PROSITE" id="PS50011">
    <property type="entry name" value="PROTEIN_KINASE_DOM"/>
    <property type="match status" value="1"/>
</dbReference>
<evidence type="ECO:0000256" key="5">
    <source>
        <dbReference type="ARBA" id="ARBA00022840"/>
    </source>
</evidence>
<dbReference type="Pfam" id="PF00069">
    <property type="entry name" value="Pkinase"/>
    <property type="match status" value="1"/>
</dbReference>
<feature type="compositionally biased region" description="Polar residues" evidence="6">
    <location>
        <begin position="672"/>
        <end position="684"/>
    </location>
</feature>
<dbReference type="GO" id="GO:0005524">
    <property type="term" value="F:ATP binding"/>
    <property type="evidence" value="ECO:0007669"/>
    <property type="project" value="UniProtKB-KW"/>
</dbReference>
<dbReference type="InterPro" id="IPR011009">
    <property type="entry name" value="Kinase-like_dom_sf"/>
</dbReference>
<evidence type="ECO:0000259" key="7">
    <source>
        <dbReference type="PROSITE" id="PS50011"/>
    </source>
</evidence>
<evidence type="ECO:0000313" key="8">
    <source>
        <dbReference type="EMBL" id="TNV82383.1"/>
    </source>
</evidence>
<dbReference type="EMBL" id="RRYP01005025">
    <property type="protein sequence ID" value="TNV82383.1"/>
    <property type="molecule type" value="Genomic_DNA"/>
</dbReference>
<dbReference type="InterPro" id="IPR008271">
    <property type="entry name" value="Ser/Thr_kinase_AS"/>
</dbReference>
<evidence type="ECO:0000256" key="3">
    <source>
        <dbReference type="ARBA" id="ARBA00022741"/>
    </source>
</evidence>
<feature type="region of interest" description="Disordered" evidence="6">
    <location>
        <begin position="56"/>
        <end position="79"/>
    </location>
</feature>
<keyword evidence="5" id="KW-0067">ATP-binding</keyword>
<protein>
    <recommendedName>
        <fullName evidence="7">Protein kinase domain-containing protein</fullName>
    </recommendedName>
</protein>
<reference evidence="8" key="1">
    <citation type="submission" date="2019-06" db="EMBL/GenBank/DDBJ databases">
        <authorList>
            <person name="Zheng W."/>
        </authorList>
    </citation>
    <scope>NUCLEOTIDE SEQUENCE</scope>
    <source>
        <strain evidence="8">QDHG01</strain>
    </source>
</reference>
<dbReference type="SUPFAM" id="SSF56112">
    <property type="entry name" value="Protein kinase-like (PK-like)"/>
    <property type="match status" value="1"/>
</dbReference>
<evidence type="ECO:0000256" key="4">
    <source>
        <dbReference type="ARBA" id="ARBA00022777"/>
    </source>
</evidence>
<comment type="caution">
    <text evidence="8">The sequence shown here is derived from an EMBL/GenBank/DDBJ whole genome shotgun (WGS) entry which is preliminary data.</text>
</comment>
<feature type="compositionally biased region" description="Low complexity" evidence="6">
    <location>
        <begin position="207"/>
        <end position="222"/>
    </location>
</feature>
<dbReference type="InterPro" id="IPR000719">
    <property type="entry name" value="Prot_kinase_dom"/>
</dbReference>
<feature type="domain" description="Protein kinase" evidence="7">
    <location>
        <begin position="154"/>
        <end position="537"/>
    </location>
</feature>
<proteinExistence type="predicted"/>
<dbReference type="AlphaFoldDB" id="A0A8J8T5R9"/>
<evidence type="ECO:0000256" key="1">
    <source>
        <dbReference type="ARBA" id="ARBA00022527"/>
    </source>
</evidence>
<dbReference type="Gene3D" id="1.10.510.10">
    <property type="entry name" value="Transferase(Phosphotransferase) domain 1"/>
    <property type="match status" value="1"/>
</dbReference>
<organism evidence="8 9">
    <name type="scientific">Halteria grandinella</name>
    <dbReference type="NCBI Taxonomy" id="5974"/>
    <lineage>
        <taxon>Eukaryota</taxon>
        <taxon>Sar</taxon>
        <taxon>Alveolata</taxon>
        <taxon>Ciliophora</taxon>
        <taxon>Intramacronucleata</taxon>
        <taxon>Spirotrichea</taxon>
        <taxon>Stichotrichia</taxon>
        <taxon>Sporadotrichida</taxon>
        <taxon>Halteriidae</taxon>
        <taxon>Halteria</taxon>
    </lineage>
</organism>
<name>A0A8J8T5R9_HALGN</name>